<proteinExistence type="predicted"/>
<name>A0AAF3EZN4_9BILA</name>
<evidence type="ECO:0000256" key="1">
    <source>
        <dbReference type="SAM" id="MobiDB-lite"/>
    </source>
</evidence>
<keyword evidence="2" id="KW-1185">Reference proteome</keyword>
<reference evidence="3" key="1">
    <citation type="submission" date="2024-02" db="UniProtKB">
        <authorList>
            <consortium name="WormBaseParasite"/>
        </authorList>
    </citation>
    <scope>IDENTIFICATION</scope>
</reference>
<sequence length="73" mass="8065">MRYSRLASSEAEADETSALIRRSNRHTSMGDEVTVESGSSGDEVHLLPTPSASGSTCSMTRYVCKLRCWDQCY</sequence>
<accession>A0AAF3EZN4</accession>
<evidence type="ECO:0000313" key="3">
    <source>
        <dbReference type="WBParaSite" id="MBELARI_LOCUS19674"/>
    </source>
</evidence>
<feature type="region of interest" description="Disordered" evidence="1">
    <location>
        <begin position="1"/>
        <end position="56"/>
    </location>
</feature>
<dbReference type="Proteomes" id="UP000887575">
    <property type="component" value="Unassembled WGS sequence"/>
</dbReference>
<evidence type="ECO:0000313" key="2">
    <source>
        <dbReference type="Proteomes" id="UP000887575"/>
    </source>
</evidence>
<dbReference type="AlphaFoldDB" id="A0AAF3EZN4"/>
<organism evidence="2 3">
    <name type="scientific">Mesorhabditis belari</name>
    <dbReference type="NCBI Taxonomy" id="2138241"/>
    <lineage>
        <taxon>Eukaryota</taxon>
        <taxon>Metazoa</taxon>
        <taxon>Ecdysozoa</taxon>
        <taxon>Nematoda</taxon>
        <taxon>Chromadorea</taxon>
        <taxon>Rhabditida</taxon>
        <taxon>Rhabditina</taxon>
        <taxon>Rhabditomorpha</taxon>
        <taxon>Rhabditoidea</taxon>
        <taxon>Rhabditidae</taxon>
        <taxon>Mesorhabditinae</taxon>
        <taxon>Mesorhabditis</taxon>
    </lineage>
</organism>
<dbReference type="WBParaSite" id="MBELARI_LOCUS19674">
    <property type="protein sequence ID" value="MBELARI_LOCUS19674"/>
    <property type="gene ID" value="MBELARI_LOCUS19674"/>
</dbReference>
<protein>
    <submittedName>
        <fullName evidence="3">Uncharacterized protein</fullName>
    </submittedName>
</protein>